<sequence length="41" mass="4665">MIQISLALARDRHSETDGFASKIYYKADWKSEDNGSGLHPR</sequence>
<organism evidence="1 2">
    <name type="scientific">Algoriphagus iocasae</name>
    <dbReference type="NCBI Taxonomy" id="1836499"/>
    <lineage>
        <taxon>Bacteria</taxon>
        <taxon>Pseudomonadati</taxon>
        <taxon>Bacteroidota</taxon>
        <taxon>Cytophagia</taxon>
        <taxon>Cytophagales</taxon>
        <taxon>Cyclobacteriaceae</taxon>
        <taxon>Algoriphagus</taxon>
    </lineage>
</organism>
<dbReference type="EMBL" id="JACIJO010000003">
    <property type="protein sequence ID" value="MBB6327864.1"/>
    <property type="molecule type" value="Genomic_DNA"/>
</dbReference>
<reference evidence="1 2" key="1">
    <citation type="submission" date="2020-08" db="EMBL/GenBank/DDBJ databases">
        <title>Genomic Encyclopedia of Type Strains, Phase IV (KMG-IV): sequencing the most valuable type-strain genomes for metagenomic binning, comparative biology and taxonomic classification.</title>
        <authorList>
            <person name="Goeker M."/>
        </authorList>
    </citation>
    <scope>NUCLEOTIDE SEQUENCE [LARGE SCALE GENOMIC DNA]</scope>
    <source>
        <strain evidence="1 2">DSM 102044</strain>
    </source>
</reference>
<comment type="caution">
    <text evidence="1">The sequence shown here is derived from an EMBL/GenBank/DDBJ whole genome shotgun (WGS) entry which is preliminary data.</text>
</comment>
<protein>
    <submittedName>
        <fullName evidence="1">Uncharacterized protein</fullName>
    </submittedName>
</protein>
<proteinExistence type="predicted"/>
<dbReference type="Proteomes" id="UP000588604">
    <property type="component" value="Unassembled WGS sequence"/>
</dbReference>
<keyword evidence="2" id="KW-1185">Reference proteome</keyword>
<gene>
    <name evidence="1" type="ORF">FHS59_003507</name>
</gene>
<accession>A0A841MT94</accession>
<dbReference type="AlphaFoldDB" id="A0A841MT94"/>
<name>A0A841MT94_9BACT</name>
<evidence type="ECO:0000313" key="1">
    <source>
        <dbReference type="EMBL" id="MBB6327864.1"/>
    </source>
</evidence>
<evidence type="ECO:0000313" key="2">
    <source>
        <dbReference type="Proteomes" id="UP000588604"/>
    </source>
</evidence>